<evidence type="ECO:0000313" key="4">
    <source>
        <dbReference type="Proteomes" id="UP001209878"/>
    </source>
</evidence>
<dbReference type="GO" id="GO:0004143">
    <property type="term" value="F:ATP-dependent diacylglycerol kinase activity"/>
    <property type="evidence" value="ECO:0007669"/>
    <property type="project" value="InterPro"/>
</dbReference>
<dbReference type="PANTHER" id="PTHR11255:SF109">
    <property type="entry name" value="DIACYLGLYCEROL KINASE ETA"/>
    <property type="match status" value="1"/>
</dbReference>
<evidence type="ECO:0000313" key="3">
    <source>
        <dbReference type="EMBL" id="KAK2166375.1"/>
    </source>
</evidence>
<name>A0AAD9NDU5_RIDPI</name>
<dbReference type="SMART" id="SM00046">
    <property type="entry name" value="DAGKc"/>
    <property type="match status" value="1"/>
</dbReference>
<sequence>MFMVIWCYNLISKCVSTTLVFNWKSSCHSKGIKMLRKFKQLLNPAQVFDLMNGGPKAGLRLFQTFESFRVIVAGGDGSIGWVLNEIDHLGLQKEASYQTNLSPSSPK</sequence>
<dbReference type="GO" id="GO:0007165">
    <property type="term" value="P:signal transduction"/>
    <property type="evidence" value="ECO:0007669"/>
    <property type="project" value="InterPro"/>
</dbReference>
<dbReference type="GO" id="GO:0005886">
    <property type="term" value="C:plasma membrane"/>
    <property type="evidence" value="ECO:0007669"/>
    <property type="project" value="TreeGrafter"/>
</dbReference>
<reference evidence="3" key="1">
    <citation type="journal article" date="2023" name="Mol. Biol. Evol.">
        <title>Third-Generation Sequencing Reveals the Adaptive Role of the Epigenome in Three Deep-Sea Polychaetes.</title>
        <authorList>
            <person name="Perez M."/>
            <person name="Aroh O."/>
            <person name="Sun Y."/>
            <person name="Lan Y."/>
            <person name="Juniper S.K."/>
            <person name="Young C.R."/>
            <person name="Angers B."/>
            <person name="Qian P.Y."/>
        </authorList>
    </citation>
    <scope>NUCLEOTIDE SEQUENCE</scope>
    <source>
        <strain evidence="3">R07B-5</strain>
    </source>
</reference>
<evidence type="ECO:0000259" key="2">
    <source>
        <dbReference type="PROSITE" id="PS50146"/>
    </source>
</evidence>
<feature type="domain" description="DAGKc" evidence="2">
    <location>
        <begin position="13"/>
        <end position="107"/>
    </location>
</feature>
<protein>
    <recommendedName>
        <fullName evidence="2">DAGKc domain-containing protein</fullName>
    </recommendedName>
</protein>
<dbReference type="Pfam" id="PF00781">
    <property type="entry name" value="DAGK_cat"/>
    <property type="match status" value="1"/>
</dbReference>
<dbReference type="InterPro" id="IPR037607">
    <property type="entry name" value="DGK"/>
</dbReference>
<dbReference type="SUPFAM" id="SSF111331">
    <property type="entry name" value="NAD kinase/diacylglycerol kinase-like"/>
    <property type="match status" value="1"/>
</dbReference>
<gene>
    <name evidence="3" type="ORF">NP493_1325g01034</name>
</gene>
<accession>A0AAD9NDU5</accession>
<dbReference type="EMBL" id="JAODUO010001324">
    <property type="protein sequence ID" value="KAK2166375.1"/>
    <property type="molecule type" value="Genomic_DNA"/>
</dbReference>
<dbReference type="InterPro" id="IPR016064">
    <property type="entry name" value="NAD/diacylglycerol_kinase_sf"/>
</dbReference>
<dbReference type="InterPro" id="IPR001206">
    <property type="entry name" value="Diacylglycerol_kinase_cat_dom"/>
</dbReference>
<keyword evidence="4" id="KW-1185">Reference proteome</keyword>
<dbReference type="Proteomes" id="UP001209878">
    <property type="component" value="Unassembled WGS sequence"/>
</dbReference>
<dbReference type="PROSITE" id="PS50146">
    <property type="entry name" value="DAGK"/>
    <property type="match status" value="1"/>
</dbReference>
<dbReference type="PANTHER" id="PTHR11255">
    <property type="entry name" value="DIACYLGLYCEROL KINASE"/>
    <property type="match status" value="1"/>
</dbReference>
<feature type="signal peptide" evidence="1">
    <location>
        <begin position="1"/>
        <end position="17"/>
    </location>
</feature>
<feature type="chain" id="PRO_5041897798" description="DAGKc domain-containing protein" evidence="1">
    <location>
        <begin position="18"/>
        <end position="107"/>
    </location>
</feature>
<proteinExistence type="predicted"/>
<comment type="caution">
    <text evidence="3">The sequence shown here is derived from an EMBL/GenBank/DDBJ whole genome shotgun (WGS) entry which is preliminary data.</text>
</comment>
<evidence type="ECO:0000256" key="1">
    <source>
        <dbReference type="SAM" id="SignalP"/>
    </source>
</evidence>
<dbReference type="AlphaFoldDB" id="A0AAD9NDU5"/>
<organism evidence="3 4">
    <name type="scientific">Ridgeia piscesae</name>
    <name type="common">Tubeworm</name>
    <dbReference type="NCBI Taxonomy" id="27915"/>
    <lineage>
        <taxon>Eukaryota</taxon>
        <taxon>Metazoa</taxon>
        <taxon>Spiralia</taxon>
        <taxon>Lophotrochozoa</taxon>
        <taxon>Annelida</taxon>
        <taxon>Polychaeta</taxon>
        <taxon>Sedentaria</taxon>
        <taxon>Canalipalpata</taxon>
        <taxon>Sabellida</taxon>
        <taxon>Siboglinidae</taxon>
        <taxon>Ridgeia</taxon>
    </lineage>
</organism>
<keyword evidence="1" id="KW-0732">Signal</keyword>